<name>A0ABW8PYN9_9GAMM</name>
<feature type="transmembrane region" description="Helical" evidence="6">
    <location>
        <begin position="159"/>
        <end position="177"/>
    </location>
</feature>
<feature type="transmembrane region" description="Helical" evidence="6">
    <location>
        <begin position="72"/>
        <end position="92"/>
    </location>
</feature>
<dbReference type="RefSeq" id="WP_405339294.1">
    <property type="nucleotide sequence ID" value="NZ_JBANFI010000004.1"/>
</dbReference>
<protein>
    <submittedName>
        <fullName evidence="7">LysE family transporter</fullName>
    </submittedName>
</protein>
<evidence type="ECO:0000313" key="8">
    <source>
        <dbReference type="Proteomes" id="UP001621714"/>
    </source>
</evidence>
<dbReference type="Proteomes" id="UP001621714">
    <property type="component" value="Unassembled WGS sequence"/>
</dbReference>
<feature type="transmembrane region" description="Helical" evidence="6">
    <location>
        <begin position="42"/>
        <end position="65"/>
    </location>
</feature>
<evidence type="ECO:0000256" key="4">
    <source>
        <dbReference type="ARBA" id="ARBA00022989"/>
    </source>
</evidence>
<evidence type="ECO:0000256" key="3">
    <source>
        <dbReference type="ARBA" id="ARBA00022692"/>
    </source>
</evidence>
<keyword evidence="4 6" id="KW-1133">Transmembrane helix</keyword>
<evidence type="ECO:0000313" key="7">
    <source>
        <dbReference type="EMBL" id="MFK7161019.1"/>
    </source>
</evidence>
<dbReference type="PIRSF" id="PIRSF006324">
    <property type="entry name" value="LeuE"/>
    <property type="match status" value="1"/>
</dbReference>
<evidence type="ECO:0000256" key="6">
    <source>
        <dbReference type="SAM" id="Phobius"/>
    </source>
</evidence>
<feature type="transmembrane region" description="Helical" evidence="6">
    <location>
        <begin position="189"/>
        <end position="210"/>
    </location>
</feature>
<feature type="transmembrane region" description="Helical" evidence="6">
    <location>
        <begin position="134"/>
        <end position="152"/>
    </location>
</feature>
<keyword evidence="5 6" id="KW-0472">Membrane</keyword>
<dbReference type="EMBL" id="JBANFI010000004">
    <property type="protein sequence ID" value="MFK7161019.1"/>
    <property type="molecule type" value="Genomic_DNA"/>
</dbReference>
<keyword evidence="3 6" id="KW-0812">Transmembrane</keyword>
<evidence type="ECO:0000256" key="1">
    <source>
        <dbReference type="ARBA" id="ARBA00004651"/>
    </source>
</evidence>
<dbReference type="Pfam" id="PF01810">
    <property type="entry name" value="LysE"/>
    <property type="match status" value="1"/>
</dbReference>
<evidence type="ECO:0000256" key="2">
    <source>
        <dbReference type="ARBA" id="ARBA00022475"/>
    </source>
</evidence>
<dbReference type="InterPro" id="IPR001123">
    <property type="entry name" value="LeuE-type"/>
</dbReference>
<dbReference type="PANTHER" id="PTHR30086:SF17">
    <property type="entry name" value="LYSE FAMILY TRANSLOCATOR"/>
    <property type="match status" value="1"/>
</dbReference>
<evidence type="ECO:0000256" key="5">
    <source>
        <dbReference type="ARBA" id="ARBA00023136"/>
    </source>
</evidence>
<accession>A0ABW8PYN9</accession>
<comment type="subcellular location">
    <subcellularLocation>
        <location evidence="1">Cell membrane</location>
        <topology evidence="1">Multi-pass membrane protein</topology>
    </subcellularLocation>
</comment>
<dbReference type="PANTHER" id="PTHR30086">
    <property type="entry name" value="ARGININE EXPORTER PROTEIN ARGO"/>
    <property type="match status" value="1"/>
</dbReference>
<sequence>MNELTLLLTLALIHLLALMSPGPDFALVVQKTTRLGRVAGFYIALGLSLGILLHTLLSLAGLSLLVQQQPSVMAVVQWVGGGYLLYLGLSALRTTYLSWHQSSLILPVIDQSQSLSRWQTLLQGLLTNLLNPKALVFFVSLISGLVPATMSLTGKLSAAALLFLLSMGWFCLLAWLLSSVFMQQRLAYLGRYIDGVCGLVFTLLGSGLLLNQIVWRDQLLFSACQILVEGVV</sequence>
<keyword evidence="8" id="KW-1185">Reference proteome</keyword>
<organism evidence="7 8">
    <name type="scientific">Marinospirillum alkalitolerans</name>
    <dbReference type="NCBI Taxonomy" id="3123374"/>
    <lineage>
        <taxon>Bacteria</taxon>
        <taxon>Pseudomonadati</taxon>
        <taxon>Pseudomonadota</taxon>
        <taxon>Gammaproteobacteria</taxon>
        <taxon>Oceanospirillales</taxon>
        <taxon>Oceanospirillaceae</taxon>
        <taxon>Marinospirillum</taxon>
    </lineage>
</organism>
<proteinExistence type="predicted"/>
<reference evidence="7 8" key="1">
    <citation type="submission" date="2024-02" db="EMBL/GenBank/DDBJ databases">
        <title>Marinospirillum sp. MEB 164 isolated from Lonar lake sediment.</title>
        <authorList>
            <person name="Joshi A."/>
            <person name="Thite S."/>
        </authorList>
    </citation>
    <scope>NUCLEOTIDE SEQUENCE [LARGE SCALE GENOMIC DNA]</scope>
    <source>
        <strain evidence="7 8">MEB164</strain>
    </source>
</reference>
<gene>
    <name evidence="7" type="ORF">V6U78_08220</name>
</gene>
<keyword evidence="2" id="KW-1003">Cell membrane</keyword>
<comment type="caution">
    <text evidence="7">The sequence shown here is derived from an EMBL/GenBank/DDBJ whole genome shotgun (WGS) entry which is preliminary data.</text>
</comment>